<sequence>MSASKQKRNLLEISRSKPPRRTRRGVTSTVGYRSLIRELLAQLLPSMAAIKETSEAHEQLLKELLQSWTAGKNDFNEFTVCAPSSRGQLYYVERRLREEREQRRRFLLSDFYTMTVFCKSLLPPSKCLAIQAKNKNISSMKDVVSDIPAIIQKGKELYADRAVGIRAKHEAQIKKQKDCVNVIRKLLAKEHDYVNILCVAEASIRAMKRKGKQYLDKTTPDVARDFRRIFDRYVSLYMQQRQHGINPTETTLNEADGQNRTRFVAGKSGKLEEIRAAMENVAARIVPPGIQIKELSSAVLLRAERIAKVDQLPKPTKDSFSNFAKVAKSQQDIAASAKQLFTLLSTCLVSIIKELMPKLQEITEKRGNIQTKLNGLAEHIKIKRQECRPHKKLIKHFHVKVLPLRKELASLSHLESTLRMKLIKLVQHLAESEDQLRSATNPAGEGDDTCPLTQEELTLHQEAIEKVRLHMSCIETEVQLKDLEDLINRKRCHLKLQLAHIQKQASYTQDEQESRSNTLEMYKRDNDRLQKYVSDNEAFLKKVDEAIEKCSQRKEVPEIQQKQLEALEKDCDEVQEEIEKLIRAPDQLYSQIRQLEHELDSIKNRCREKRRNFHKLQVTAAREREMHQDLINNRQRGGQFPALIEKDLKAVDEEVKALQIKFDQVFNTNIEMKGALIEQESIVDRCRRSIARLETDIAMADMETDEINCHSKPKALSKIFDEKFKFEKSRSKRSLHETTSPQEAPTVRPTYRSTSPEKQPDISRHSPPGVYQEEVNIRRTFTIHSPGSLPMQLASKERTQGYEMYGDDKGAAAQNAPTGAKQSTLASEERHEYRRIGSPSDAEQKGDNLKELLTSTKIPDQNVSQAQSREDLRDSPEYPWVSYTDGRDIPTVLKTDVGLDSLKMLRQTAKKSRDDVQQGKSADSAASPGKTAGQEAEQQNQQKSSKPAVNIPDGQMKTADPKSDPSVKTPTNTDTMNQ</sequence>
<feature type="region of interest" description="Disordered" evidence="2">
    <location>
        <begin position="1"/>
        <end position="27"/>
    </location>
</feature>
<feature type="compositionally biased region" description="Polar residues" evidence="2">
    <location>
        <begin position="853"/>
        <end position="867"/>
    </location>
</feature>
<dbReference type="Proteomes" id="UP000046395">
    <property type="component" value="Unassembled WGS sequence"/>
</dbReference>
<reference evidence="3" key="1">
    <citation type="submission" date="2013-11" db="EMBL/GenBank/DDBJ databases">
        <authorList>
            <person name="Aslett M."/>
        </authorList>
    </citation>
    <scope>NUCLEOTIDE SEQUENCE [LARGE SCALE GENOMIC DNA]</scope>
    <source>
        <strain evidence="3">Edinburgh</strain>
    </source>
</reference>
<dbReference type="WBParaSite" id="TMUE_2000007171.2">
    <property type="protein sequence ID" value="TMUE_2000007171.2"/>
    <property type="gene ID" value="WBGene00299810"/>
</dbReference>
<evidence type="ECO:0000256" key="2">
    <source>
        <dbReference type="SAM" id="MobiDB-lite"/>
    </source>
</evidence>
<name>A0A5S6QIG4_TRIMR</name>
<evidence type="ECO:0000313" key="3">
    <source>
        <dbReference type="Proteomes" id="UP000046395"/>
    </source>
</evidence>
<reference evidence="4" key="3">
    <citation type="submission" date="2019-12" db="UniProtKB">
        <authorList>
            <consortium name="WormBaseParasite"/>
        </authorList>
    </citation>
    <scope>IDENTIFICATION</scope>
</reference>
<evidence type="ECO:0000313" key="5">
    <source>
        <dbReference type="WBParaSite" id="TMUE_2000007171.2"/>
    </source>
</evidence>
<evidence type="ECO:0000256" key="1">
    <source>
        <dbReference type="SAM" id="Coils"/>
    </source>
</evidence>
<organism evidence="3 4">
    <name type="scientific">Trichuris muris</name>
    <name type="common">Mouse whipworm</name>
    <dbReference type="NCBI Taxonomy" id="70415"/>
    <lineage>
        <taxon>Eukaryota</taxon>
        <taxon>Metazoa</taxon>
        <taxon>Ecdysozoa</taxon>
        <taxon>Nematoda</taxon>
        <taxon>Enoplea</taxon>
        <taxon>Dorylaimia</taxon>
        <taxon>Trichinellida</taxon>
        <taxon>Trichuridae</taxon>
        <taxon>Trichuris</taxon>
    </lineage>
</organism>
<dbReference type="WBParaSite" id="TMUE_2000007171.1">
    <property type="protein sequence ID" value="TMUE_2000007171.1"/>
    <property type="gene ID" value="WBGene00299810"/>
</dbReference>
<proteinExistence type="predicted"/>
<feature type="compositionally biased region" description="Polar residues" evidence="2">
    <location>
        <begin position="966"/>
        <end position="978"/>
    </location>
</feature>
<protein>
    <submittedName>
        <fullName evidence="4 5">Uncharacterized protein</fullName>
    </submittedName>
</protein>
<reference evidence="3" key="2">
    <citation type="submission" date="2014-03" db="EMBL/GenBank/DDBJ databases">
        <title>The whipworm genome and dual-species transcriptomics of an intimate host-pathogen interaction.</title>
        <authorList>
            <person name="Foth B.J."/>
            <person name="Tsai I.J."/>
            <person name="Reid A.J."/>
            <person name="Bancroft A.J."/>
            <person name="Nichol S."/>
            <person name="Tracey A."/>
            <person name="Holroyd N."/>
            <person name="Cotton J.A."/>
            <person name="Stanley E.J."/>
            <person name="Zarowiecki M."/>
            <person name="Liu J.Z."/>
            <person name="Huckvale T."/>
            <person name="Cooper P.J."/>
            <person name="Grencis R.K."/>
            <person name="Berriman M."/>
        </authorList>
    </citation>
    <scope>NUCLEOTIDE SEQUENCE [LARGE SCALE GENOMIC DNA]</scope>
    <source>
        <strain evidence="3">Edinburgh</strain>
    </source>
</reference>
<feature type="compositionally biased region" description="Polar residues" evidence="2">
    <location>
        <begin position="815"/>
        <end position="826"/>
    </location>
</feature>
<evidence type="ECO:0000313" key="4">
    <source>
        <dbReference type="WBParaSite" id="TMUE_2000007171.1"/>
    </source>
</evidence>
<feature type="region of interest" description="Disordered" evidence="2">
    <location>
        <begin position="906"/>
        <end position="978"/>
    </location>
</feature>
<feature type="compositionally biased region" description="Polar residues" evidence="2">
    <location>
        <begin position="936"/>
        <end position="947"/>
    </location>
</feature>
<feature type="region of interest" description="Disordered" evidence="2">
    <location>
        <begin position="730"/>
        <end position="768"/>
    </location>
</feature>
<keyword evidence="1" id="KW-0175">Coiled coil</keyword>
<feature type="coiled-coil region" evidence="1">
    <location>
        <begin position="557"/>
        <end position="612"/>
    </location>
</feature>
<feature type="region of interest" description="Disordered" evidence="2">
    <location>
        <begin position="808"/>
        <end position="885"/>
    </location>
</feature>
<keyword evidence="3" id="KW-1185">Reference proteome</keyword>
<dbReference type="AlphaFoldDB" id="A0A5S6QIG4"/>
<dbReference type="WBParaSite" id="TMUE_2000007171.3">
    <property type="protein sequence ID" value="TMUE_2000007171.3"/>
    <property type="gene ID" value="WBGene00299810"/>
</dbReference>
<accession>A0A5S6QIG4</accession>